<comment type="caution">
    <text evidence="7">The sequence shown here is derived from an EMBL/GenBank/DDBJ whole genome shotgun (WGS) entry which is preliminary data.</text>
</comment>
<accession>A0A8T0N658</accession>
<organism evidence="7 8">
    <name type="scientific">Panicum virgatum</name>
    <name type="common">Blackwell switchgrass</name>
    <dbReference type="NCBI Taxonomy" id="38727"/>
    <lineage>
        <taxon>Eukaryota</taxon>
        <taxon>Viridiplantae</taxon>
        <taxon>Streptophyta</taxon>
        <taxon>Embryophyta</taxon>
        <taxon>Tracheophyta</taxon>
        <taxon>Spermatophyta</taxon>
        <taxon>Magnoliopsida</taxon>
        <taxon>Liliopsida</taxon>
        <taxon>Poales</taxon>
        <taxon>Poaceae</taxon>
        <taxon>PACMAD clade</taxon>
        <taxon>Panicoideae</taxon>
        <taxon>Panicodae</taxon>
        <taxon>Paniceae</taxon>
        <taxon>Panicinae</taxon>
        <taxon>Panicum</taxon>
        <taxon>Panicum sect. Hiantes</taxon>
    </lineage>
</organism>
<dbReference type="EMBL" id="CM029054">
    <property type="protein sequence ID" value="KAG2543792.1"/>
    <property type="molecule type" value="Genomic_DNA"/>
</dbReference>
<dbReference type="InterPro" id="IPR006447">
    <property type="entry name" value="Myb_dom_plants"/>
</dbReference>
<feature type="domain" description="HTH myb-type" evidence="6">
    <location>
        <begin position="21"/>
        <end position="81"/>
    </location>
</feature>
<feature type="compositionally biased region" description="Basic and acidic residues" evidence="5">
    <location>
        <begin position="152"/>
        <end position="166"/>
    </location>
</feature>
<dbReference type="FunFam" id="1.10.10.60:FF:000002">
    <property type="entry name" value="Myb family transcription factor"/>
    <property type="match status" value="1"/>
</dbReference>
<dbReference type="InterPro" id="IPR001005">
    <property type="entry name" value="SANT/Myb"/>
</dbReference>
<name>A0A8T0N658_PANVG</name>
<dbReference type="Pfam" id="PF00249">
    <property type="entry name" value="Myb_DNA-binding"/>
    <property type="match status" value="1"/>
</dbReference>
<keyword evidence="3" id="KW-0804">Transcription</keyword>
<keyword evidence="1" id="KW-0805">Transcription regulation</keyword>
<evidence type="ECO:0000259" key="6">
    <source>
        <dbReference type="PROSITE" id="PS51294"/>
    </source>
</evidence>
<reference evidence="7" key="1">
    <citation type="submission" date="2020-05" db="EMBL/GenBank/DDBJ databases">
        <title>WGS assembly of Panicum virgatum.</title>
        <authorList>
            <person name="Lovell J.T."/>
            <person name="Jenkins J."/>
            <person name="Shu S."/>
            <person name="Juenger T.E."/>
            <person name="Schmutz J."/>
        </authorList>
    </citation>
    <scope>NUCLEOTIDE SEQUENCE</scope>
    <source>
        <strain evidence="7">AP13</strain>
    </source>
</reference>
<dbReference type="GO" id="GO:0003700">
    <property type="term" value="F:DNA-binding transcription factor activity"/>
    <property type="evidence" value="ECO:0007669"/>
    <property type="project" value="InterPro"/>
</dbReference>
<dbReference type="Proteomes" id="UP000823388">
    <property type="component" value="Chromosome 9N"/>
</dbReference>
<evidence type="ECO:0000313" key="8">
    <source>
        <dbReference type="Proteomes" id="UP000823388"/>
    </source>
</evidence>
<evidence type="ECO:0000256" key="3">
    <source>
        <dbReference type="ARBA" id="ARBA00023163"/>
    </source>
</evidence>
<dbReference type="SUPFAM" id="SSF46689">
    <property type="entry name" value="Homeodomain-like"/>
    <property type="match status" value="1"/>
</dbReference>
<gene>
    <name evidence="7" type="ORF">PVAP13_9NG759600</name>
</gene>
<proteinExistence type="predicted"/>
<dbReference type="InterPro" id="IPR009057">
    <property type="entry name" value="Homeodomain-like_sf"/>
</dbReference>
<dbReference type="AlphaFoldDB" id="A0A8T0N658"/>
<keyword evidence="2" id="KW-0238">DNA-binding</keyword>
<dbReference type="PROSITE" id="PS51294">
    <property type="entry name" value="HTH_MYB"/>
    <property type="match status" value="1"/>
</dbReference>
<sequence>MTMVRTVVGREKSGGVRQYNRSKVPRLRWTPDLHHCFVHAIHKLGGQDKATPKRVLQLMGVGGLTISHVKSHLQMYRNMRNDIGMQGSMMQQVPRPDQEHIYGGGGMHVELCSEDAQRQQWDHECDGPCCRSPKPRKEPTMPLLLQLHPQLKRTETRRSREEEKADYGGSASPKSLLRGPGPGICEGDGSSPPPRLYCALAAAGGYNYMRIMQAAMGGMAAAAAAPPPHAEPEVVVEQPLQQGAGIKRQRHEARPAAAAGPPCSRSKLFTFLGFVVAPVPAAACRDHPFEIAGRTPRLPGSLETPSNMAVVRRGASDPPVGSSGHDDDRGCSLSLSLALDSWSGRCCRHTGEDGSLLSPTTSSAGSRISLDLSLSTLWDPSSN</sequence>
<dbReference type="PANTHER" id="PTHR31314:SF188">
    <property type="entry name" value="TRANSCRIPTION FACTOR KAN2 ISOFORM X1-RELATED"/>
    <property type="match status" value="1"/>
</dbReference>
<feature type="region of interest" description="Disordered" evidence="5">
    <location>
        <begin position="149"/>
        <end position="190"/>
    </location>
</feature>
<evidence type="ECO:0000313" key="7">
    <source>
        <dbReference type="EMBL" id="KAG2543792.1"/>
    </source>
</evidence>
<dbReference type="NCBIfam" id="TIGR01557">
    <property type="entry name" value="myb_SHAQKYF"/>
    <property type="match status" value="1"/>
</dbReference>
<dbReference type="Gene3D" id="1.10.10.60">
    <property type="entry name" value="Homeodomain-like"/>
    <property type="match status" value="1"/>
</dbReference>
<evidence type="ECO:0000256" key="1">
    <source>
        <dbReference type="ARBA" id="ARBA00023015"/>
    </source>
</evidence>
<protein>
    <recommendedName>
        <fullName evidence="6">HTH myb-type domain-containing protein</fullName>
    </recommendedName>
</protein>
<evidence type="ECO:0000256" key="2">
    <source>
        <dbReference type="ARBA" id="ARBA00023125"/>
    </source>
</evidence>
<keyword evidence="8" id="KW-1185">Reference proteome</keyword>
<dbReference type="InterPro" id="IPR046955">
    <property type="entry name" value="PHR1-like"/>
</dbReference>
<evidence type="ECO:0000256" key="5">
    <source>
        <dbReference type="SAM" id="MobiDB-lite"/>
    </source>
</evidence>
<dbReference type="PANTHER" id="PTHR31314">
    <property type="entry name" value="MYB FAMILY TRANSCRIPTION FACTOR PHL7-LIKE"/>
    <property type="match status" value="1"/>
</dbReference>
<dbReference type="InterPro" id="IPR017930">
    <property type="entry name" value="Myb_dom"/>
</dbReference>
<keyword evidence="4" id="KW-0539">Nucleus</keyword>
<dbReference type="GO" id="GO:0003677">
    <property type="term" value="F:DNA binding"/>
    <property type="evidence" value="ECO:0007669"/>
    <property type="project" value="UniProtKB-KW"/>
</dbReference>
<dbReference type="OrthoDB" id="551907at2759"/>
<evidence type="ECO:0000256" key="4">
    <source>
        <dbReference type="ARBA" id="ARBA00023242"/>
    </source>
</evidence>